<accession>A0A511HP11</accession>
<dbReference type="EMBL" id="BJVY01000068">
    <property type="protein sequence ID" value="GEL75323.1"/>
    <property type="molecule type" value="Genomic_DNA"/>
</dbReference>
<reference evidence="3 4" key="1">
    <citation type="submission" date="2016-10" db="EMBL/GenBank/DDBJ databases">
        <authorList>
            <person name="Varghese N."/>
            <person name="Submissions S."/>
        </authorList>
    </citation>
    <scope>NUCLEOTIDE SEQUENCE [LARGE SCALE GENOMIC DNA]</scope>
    <source>
        <strain evidence="3 4">DSM 2260</strain>
    </source>
</reference>
<feature type="region of interest" description="Disordered" evidence="1">
    <location>
        <begin position="18"/>
        <end position="60"/>
    </location>
</feature>
<feature type="compositionally biased region" description="Low complexity" evidence="1">
    <location>
        <begin position="22"/>
        <end position="38"/>
    </location>
</feature>
<evidence type="ECO:0000313" key="2">
    <source>
        <dbReference type="EMBL" id="GEL75323.1"/>
    </source>
</evidence>
<evidence type="ECO:0000256" key="1">
    <source>
        <dbReference type="SAM" id="MobiDB-lite"/>
    </source>
</evidence>
<evidence type="ECO:0000313" key="4">
    <source>
        <dbReference type="Proteomes" id="UP000198717"/>
    </source>
</evidence>
<dbReference type="Proteomes" id="UP000321224">
    <property type="component" value="Unassembled WGS sequence"/>
</dbReference>
<dbReference type="PROSITE" id="PS51257">
    <property type="entry name" value="PROKAR_LIPOPROTEIN"/>
    <property type="match status" value="1"/>
</dbReference>
<sequence length="492" mass="52825">MDRLALVLFFVVSMACSSTTTPDSPDAGQSGPPGAADAGSGGNHGIPDRETACPGTDNPPGRVVEIAWPSRSNVHFATEGDTVRFVWNDGEPHNVLQVKNFEGQDPPVAPYGDAQWPQQIASGPKTVQGSFDWNTGTSPCGYRPGIYFFVDEGNPVGGVVSVALTTRENPSPQYAPKPCSALANPLHYNGRYAAYASRENCTLFEVNNFTTVAHYDWVEPTFAAKQGDLILFRWTGLHNVVQVHNVNEDALIPGGLASGPRTNCAGGPNYTCVNGPYHLGEFLIDTAQHRPGMIHLSDGCAYGCADCPWECRGPDHVPTGTNMQFLLSRAETGPSENGACCAIDSSKGRKCRVVDLYNDAEGMQFEYNVPVNRGDLVRMRWAGSLKIVQTTPRTNGAPSRNPKPGGLAMDAPVECVPGPNGSCLGGNTAQAELLLDVDKAVRDGKAERFEHGQHYFTFHAFGENTDGYSSQDSDILLYVARGEPYADNPPCP</sequence>
<keyword evidence="4" id="KW-1185">Reference proteome</keyword>
<dbReference type="RefSeq" id="WP_186818027.1">
    <property type="nucleotide sequence ID" value="NZ_BJVY01000068.1"/>
</dbReference>
<comment type="caution">
    <text evidence="2">The sequence shown here is derived from an EMBL/GenBank/DDBJ whole genome shotgun (WGS) entry which is preliminary data.</text>
</comment>
<dbReference type="AlphaFoldDB" id="A0A511HP11"/>
<evidence type="ECO:0000313" key="3">
    <source>
        <dbReference type="EMBL" id="SDF32847.1"/>
    </source>
</evidence>
<dbReference type="EMBL" id="FNAJ01000031">
    <property type="protein sequence ID" value="SDF32847.1"/>
    <property type="molecule type" value="Genomic_DNA"/>
</dbReference>
<gene>
    <name evidence="2" type="ORF">MVI01_71070</name>
    <name evidence="3" type="ORF">SAMN04488504_13120</name>
</gene>
<dbReference type="Proteomes" id="UP000198717">
    <property type="component" value="Unassembled WGS sequence"/>
</dbReference>
<protein>
    <submittedName>
        <fullName evidence="2">Uncharacterized protein</fullName>
    </submittedName>
</protein>
<proteinExistence type="predicted"/>
<reference evidence="2 5" key="2">
    <citation type="submission" date="2019-07" db="EMBL/GenBank/DDBJ databases">
        <title>Whole genome shotgun sequence of Myxococcus virescens NBRC 100334.</title>
        <authorList>
            <person name="Hosoyama A."/>
            <person name="Uohara A."/>
            <person name="Ohji S."/>
            <person name="Ichikawa N."/>
        </authorList>
    </citation>
    <scope>NUCLEOTIDE SEQUENCE [LARGE SCALE GENOMIC DNA]</scope>
    <source>
        <strain evidence="2 5">NBRC 100334</strain>
    </source>
</reference>
<name>A0A511HP11_9BACT</name>
<organism evidence="2 5">
    <name type="scientific">Myxococcus virescens</name>
    <dbReference type="NCBI Taxonomy" id="83456"/>
    <lineage>
        <taxon>Bacteria</taxon>
        <taxon>Pseudomonadati</taxon>
        <taxon>Myxococcota</taxon>
        <taxon>Myxococcia</taxon>
        <taxon>Myxococcales</taxon>
        <taxon>Cystobacterineae</taxon>
        <taxon>Myxococcaceae</taxon>
        <taxon>Myxococcus</taxon>
    </lineage>
</organism>
<evidence type="ECO:0000313" key="5">
    <source>
        <dbReference type="Proteomes" id="UP000321224"/>
    </source>
</evidence>